<dbReference type="Proteomes" id="UP000035763">
    <property type="component" value="Unassembled WGS sequence"/>
</dbReference>
<protein>
    <submittedName>
        <fullName evidence="2">Uncharacterized protein</fullName>
    </submittedName>
</protein>
<reference evidence="2 3" key="1">
    <citation type="journal article" date="2013" name="ISME J.">
        <title>A metabolic model for members of the genus Tetrasphaera involved in enhanced biological phosphorus removal.</title>
        <authorList>
            <person name="Kristiansen R."/>
            <person name="Nguyen H.T.T."/>
            <person name="Saunders A.M."/>
            <person name="Nielsen J.L."/>
            <person name="Wimmer R."/>
            <person name="Le V.Q."/>
            <person name="McIlroy S.J."/>
            <person name="Petrovski S."/>
            <person name="Seviour R.J."/>
            <person name="Calteau A."/>
            <person name="Nielsen K.L."/>
            <person name="Nielsen P.H."/>
        </authorList>
    </citation>
    <scope>NUCLEOTIDE SEQUENCE [LARGE SCALE GENOMIC DNA]</scope>
    <source>
        <strain evidence="2 3">Ben110</strain>
    </source>
</reference>
<gene>
    <name evidence="2" type="ORF">BN11_1380003</name>
</gene>
<evidence type="ECO:0000313" key="2">
    <source>
        <dbReference type="EMBL" id="CCH72142.1"/>
    </source>
</evidence>
<feature type="compositionally biased region" description="Polar residues" evidence="1">
    <location>
        <begin position="32"/>
        <end position="46"/>
    </location>
</feature>
<evidence type="ECO:0000313" key="3">
    <source>
        <dbReference type="Proteomes" id="UP000035763"/>
    </source>
</evidence>
<feature type="region of interest" description="Disordered" evidence="1">
    <location>
        <begin position="1"/>
        <end position="47"/>
    </location>
</feature>
<keyword evidence="3" id="KW-1185">Reference proteome</keyword>
<sequence length="76" mass="8147">MVAGSSRDAGRTVGLRAVAGGRHRHDGPPLVTGNSPGQAYFSQGQGSLAARRRNNDAWLREPRWFARTVPGCEKCA</sequence>
<dbReference type="AlphaFoldDB" id="W6JTK4"/>
<organism evidence="2 3">
    <name type="scientific">Nostocoides australiense Ben110</name>
    <dbReference type="NCBI Taxonomy" id="1193182"/>
    <lineage>
        <taxon>Bacteria</taxon>
        <taxon>Bacillati</taxon>
        <taxon>Actinomycetota</taxon>
        <taxon>Actinomycetes</taxon>
        <taxon>Micrococcales</taxon>
        <taxon>Intrasporangiaceae</taxon>
        <taxon>Nostocoides</taxon>
    </lineage>
</organism>
<dbReference type="EMBL" id="CAJA01000044">
    <property type="protein sequence ID" value="CCH72142.1"/>
    <property type="molecule type" value="Genomic_DNA"/>
</dbReference>
<comment type="caution">
    <text evidence="2">The sequence shown here is derived from an EMBL/GenBank/DDBJ whole genome shotgun (WGS) entry which is preliminary data.</text>
</comment>
<proteinExistence type="predicted"/>
<evidence type="ECO:0000256" key="1">
    <source>
        <dbReference type="SAM" id="MobiDB-lite"/>
    </source>
</evidence>
<accession>W6JTK4</accession>
<name>W6JTK4_9MICO</name>